<reference evidence="1" key="1">
    <citation type="submission" date="2021-12" db="EMBL/GenBank/DDBJ databases">
        <title>Enterovibrio ZSDZ35 sp. nov. and Enterovibrio ZSDZ42 sp. nov., isolated from coastal seawater in Qingdao.</title>
        <authorList>
            <person name="Zhang P."/>
        </authorList>
    </citation>
    <scope>NUCLEOTIDE SEQUENCE</scope>
    <source>
        <strain evidence="1">ZSDZ35</strain>
    </source>
</reference>
<protein>
    <submittedName>
        <fullName evidence="1">Uncharacterized protein</fullName>
    </submittedName>
</protein>
<gene>
    <name evidence="1" type="ORF">LRP49_07010</name>
</gene>
<keyword evidence="2" id="KW-1185">Reference proteome</keyword>
<sequence length="600" mass="64794">MKRFLGISALVAILAGCGGGGGDSDGSNLAGDTGGQITPTQTSYSITTDGSNSNYWLDIPLNVSLPDSTQVIYLYVGSDKAESTNVSEVSLELIGSTPHAGIVFDSVTSDFSELLTLYFCYDQSCSKQVVGSPVDVYVQFDVSTPSISNAVDTSVEVTARKDAPTNTEYTIEIPVTGVSQNTTTLVSFTNQDGWSTTLCTYNDAKDTAICNVEEDSFSSRTDAELNAGHRYTMELCGGLGCVDSVAIDVSYVATTIPTATYSDAKSVSHISSWPNKVKYSSYYDAIVVLSDLFNSPELNIVPVDGSPTITVPINNEENNETSDVFIDEATGEITFVIGNGGYIDKDFYVTRVQPNLATPASSVITSVPVAIDDIAGSHIALVGDSLFIEDHRLVYEVDITSGTIVRQASFANSSYLPLTMTESNGNIYVRYDNNDLGDYKVLVERFTDNDLTTAPVKTLAYSPVDRDSCKRMFSFENVLYTSCGERIPNTTEAATDLAVQETIPKPAWYTENNNAYRVLVGIVKLDNGNFLYAEESEESCYSDCLIYLTEATPDNEVVAEYFAPTDLARLSGLMKADDGSVWLAGQKADYSAFLAKLVQP</sequence>
<dbReference type="PROSITE" id="PS51257">
    <property type="entry name" value="PROKAR_LIPOPROTEIN"/>
    <property type="match status" value="1"/>
</dbReference>
<evidence type="ECO:0000313" key="1">
    <source>
        <dbReference type="EMBL" id="MDD1780950.1"/>
    </source>
</evidence>
<dbReference type="Proteomes" id="UP001149821">
    <property type="component" value="Unassembled WGS sequence"/>
</dbReference>
<name>A0ABT5QIY8_9GAMM</name>
<proteinExistence type="predicted"/>
<accession>A0ABT5QIY8</accession>
<dbReference type="RefSeq" id="WP_274141213.1">
    <property type="nucleotide sequence ID" value="NZ_JAJUBB010000004.1"/>
</dbReference>
<organism evidence="1 2">
    <name type="scientific">Enterovibrio qingdaonensis</name>
    <dbReference type="NCBI Taxonomy" id="2899818"/>
    <lineage>
        <taxon>Bacteria</taxon>
        <taxon>Pseudomonadati</taxon>
        <taxon>Pseudomonadota</taxon>
        <taxon>Gammaproteobacteria</taxon>
        <taxon>Vibrionales</taxon>
        <taxon>Vibrionaceae</taxon>
        <taxon>Enterovibrio</taxon>
    </lineage>
</organism>
<evidence type="ECO:0000313" key="2">
    <source>
        <dbReference type="Proteomes" id="UP001149821"/>
    </source>
</evidence>
<dbReference type="EMBL" id="JAJUBB010000004">
    <property type="protein sequence ID" value="MDD1780950.1"/>
    <property type="molecule type" value="Genomic_DNA"/>
</dbReference>
<comment type="caution">
    <text evidence="1">The sequence shown here is derived from an EMBL/GenBank/DDBJ whole genome shotgun (WGS) entry which is preliminary data.</text>
</comment>